<evidence type="ECO:0000313" key="1">
    <source>
        <dbReference type="EMBL" id="WMN01680.1"/>
    </source>
</evidence>
<protein>
    <submittedName>
        <fullName evidence="1">Phage portal protein</fullName>
    </submittedName>
</protein>
<organism evidence="1 2">
    <name type="scientific">Rhodococcus erythropolis</name>
    <name type="common">Arthrobacter picolinophilus</name>
    <dbReference type="NCBI Taxonomy" id="1833"/>
    <lineage>
        <taxon>Bacteria</taxon>
        <taxon>Bacillati</taxon>
        <taxon>Actinomycetota</taxon>
        <taxon>Actinomycetes</taxon>
        <taxon>Mycobacteriales</taxon>
        <taxon>Nocardiaceae</taxon>
        <taxon>Rhodococcus</taxon>
        <taxon>Rhodococcus erythropolis group</taxon>
    </lineage>
</organism>
<dbReference type="AlphaFoldDB" id="A0AAX3ZXF4"/>
<dbReference type="InterPro" id="IPR021145">
    <property type="entry name" value="Portal_protein_SPP1_Gp6-like"/>
</dbReference>
<evidence type="ECO:0000313" key="2">
    <source>
        <dbReference type="Proteomes" id="UP001230933"/>
    </source>
</evidence>
<dbReference type="Pfam" id="PF05133">
    <property type="entry name" value="SPP1_portal"/>
    <property type="match status" value="1"/>
</dbReference>
<dbReference type="Proteomes" id="UP001230933">
    <property type="component" value="Chromosome"/>
</dbReference>
<name>A0AAX3ZXF4_RHOER</name>
<sequence>MSELKTAVQTILDRAKDYQTAQRYYEGTVDEIFASAKVKRALEKTGNQFRVNYAKTPVDAVGSRLEITGVATLSDQAKQVVDQAWQENNLELELSQIITNTLIYGDAYVCVWPDEHDQTQIYYNSPLSTVVIYDVENPRKPAYAAKMFPIELEGQQRVRVNLYFAGRICKFISKSESLPMTVQDSDFEPFVDEDTDEQGELINEYGQIPIFHLSTGTPEHLAAYGPQNAINKLLISQMSSVEAYGFPTRYVIAGDHTGSPSDFGDDDDSNSLSNEPGELWWLQNVNKVGQFDPAKPETLISPYREYVRAMASVTSTPLSYFENTQTNVSGEALRAAEAPLVKKVRLRQLAIGSALRKVFLFVLKLNQIDEDVQLQWRQIESIDTSETWDIIKKKRDAGLPAEQIWLEHGYDTALIEQWKKAGLLDQSATTNIIEKENGDEAA</sequence>
<accession>A0AAX3ZXF4</accession>
<proteinExistence type="predicted"/>
<gene>
    <name evidence="1" type="ORF">QIE55_30660</name>
</gene>
<dbReference type="RefSeq" id="WP_308370572.1">
    <property type="nucleotide sequence ID" value="NZ_CP124545.1"/>
</dbReference>
<dbReference type="EMBL" id="CP124545">
    <property type="protein sequence ID" value="WMN01680.1"/>
    <property type="molecule type" value="Genomic_DNA"/>
</dbReference>
<reference evidence="1" key="1">
    <citation type="submission" date="2023-08" db="EMBL/GenBank/DDBJ databases">
        <title>Isolation and Characterization of Rhodococcus erythropolis MGMM8.</title>
        <authorList>
            <person name="Diabankana R.G.C."/>
            <person name="Afordoanyi D.M."/>
            <person name="Validov S.Z."/>
        </authorList>
    </citation>
    <scope>NUCLEOTIDE SEQUENCE</scope>
    <source>
        <strain evidence="1">MGMM8</strain>
    </source>
</reference>